<dbReference type="EMBL" id="VRMN01000011">
    <property type="protein sequence ID" value="KAA8491999.1"/>
    <property type="molecule type" value="Genomic_DNA"/>
</dbReference>
<dbReference type="Gene3D" id="3.90.1200.10">
    <property type="match status" value="1"/>
</dbReference>
<evidence type="ECO:0000256" key="3">
    <source>
        <dbReference type="PIRNR" id="PIRNR006221"/>
    </source>
</evidence>
<comment type="catalytic activity">
    <reaction evidence="2">
        <text>N(6)-D-ribulosyl-L-lysyl-[protein] + ATP = N(6)-(3-O-phospho-D-ribulosyl)-L-lysyl-[protein] + ADP + H(+)</text>
        <dbReference type="Rhea" id="RHEA:48432"/>
        <dbReference type="Rhea" id="RHEA-COMP:12103"/>
        <dbReference type="Rhea" id="RHEA-COMP:12104"/>
        <dbReference type="ChEBI" id="CHEBI:15378"/>
        <dbReference type="ChEBI" id="CHEBI:30616"/>
        <dbReference type="ChEBI" id="CHEBI:90418"/>
        <dbReference type="ChEBI" id="CHEBI:90420"/>
        <dbReference type="ChEBI" id="CHEBI:456216"/>
        <dbReference type="EC" id="2.7.1.172"/>
    </reaction>
    <physiologicalReaction direction="left-to-right" evidence="2">
        <dbReference type="Rhea" id="RHEA:48433"/>
    </physiologicalReaction>
</comment>
<dbReference type="Proteomes" id="UP000324585">
    <property type="component" value="Unassembled WGS sequence"/>
</dbReference>
<comment type="caution">
    <text evidence="4">The sequence shown here is derived from an EMBL/GenBank/DDBJ whole genome shotgun (WGS) entry which is preliminary data.</text>
</comment>
<dbReference type="PANTHER" id="PTHR12149">
    <property type="entry name" value="FRUCTOSAMINE 3 KINASE-RELATED PROTEIN"/>
    <property type="match status" value="1"/>
</dbReference>
<protein>
    <recommendedName>
        <fullName evidence="1">protein-ribulosamine 3-kinase</fullName>
        <ecNumber evidence="1">2.7.1.172</ecNumber>
    </recommendedName>
</protein>
<dbReference type="SUPFAM" id="SSF56112">
    <property type="entry name" value="Protein kinase-like (PK-like)"/>
    <property type="match status" value="1"/>
</dbReference>
<dbReference type="PIRSF" id="PIRSF006221">
    <property type="entry name" value="Ketosamine-3-kinase"/>
    <property type="match status" value="1"/>
</dbReference>
<evidence type="ECO:0000256" key="1">
    <source>
        <dbReference type="ARBA" id="ARBA00011961"/>
    </source>
</evidence>
<comment type="similarity">
    <text evidence="3">Belongs to the fructosamine kinase family.</text>
</comment>
<evidence type="ECO:0000256" key="2">
    <source>
        <dbReference type="ARBA" id="ARBA00048655"/>
    </source>
</evidence>
<evidence type="ECO:0000313" key="4">
    <source>
        <dbReference type="EMBL" id="KAA8491999.1"/>
    </source>
</evidence>
<gene>
    <name evidence="4" type="ORF">FVE85_8481</name>
</gene>
<dbReference type="InterPro" id="IPR016477">
    <property type="entry name" value="Fructo-/Ketosamine-3-kinase"/>
</dbReference>
<dbReference type="EC" id="2.7.1.172" evidence="1"/>
<keyword evidence="3 4" id="KW-0418">Kinase</keyword>
<dbReference type="Pfam" id="PF03881">
    <property type="entry name" value="Fructosamin_kin"/>
    <property type="match status" value="1"/>
</dbReference>
<dbReference type="Gene3D" id="3.30.200.20">
    <property type="entry name" value="Phosphorylase Kinase, domain 1"/>
    <property type="match status" value="1"/>
</dbReference>
<keyword evidence="3" id="KW-0808">Transferase</keyword>
<proteinExistence type="inferred from homology"/>
<dbReference type="OrthoDB" id="5772781at2759"/>
<evidence type="ECO:0000313" key="5">
    <source>
        <dbReference type="Proteomes" id="UP000324585"/>
    </source>
</evidence>
<reference evidence="5" key="1">
    <citation type="journal article" date="2019" name="Nat. Commun.">
        <title>Expansion of phycobilisome linker gene families in mesophilic red algae.</title>
        <authorList>
            <person name="Lee J."/>
            <person name="Kim D."/>
            <person name="Bhattacharya D."/>
            <person name="Yoon H.S."/>
        </authorList>
    </citation>
    <scope>NUCLEOTIDE SEQUENCE [LARGE SCALE GENOMIC DNA]</scope>
    <source>
        <strain evidence="5">CCMP 1328</strain>
    </source>
</reference>
<dbReference type="PANTHER" id="PTHR12149:SF8">
    <property type="entry name" value="PROTEIN-RIBULOSAMINE 3-KINASE"/>
    <property type="match status" value="1"/>
</dbReference>
<dbReference type="OMA" id="RECDIAM"/>
<sequence>MAAGASPQQEIFDWIEQNTEYGAVTRSAASGASGWASAFKVETQSGTPLFVKMSTSEPLSMFQGEAEGLRAMHQTHTIRVPNAIHYGELSARPGATFIVMEHLDMRGRSSQKELGLALAKLHLAEPAVQEAKQGMFGFHVNNTIGGTFQPNEWTDSWVDFFREKRIMHQIKLAKSAELRNLATRLCDRLPSYFEGITVQPSVLHGDLWSGNIGAANGEVAIFDPATYYGHHEAEFGMSWCAGFGPEFWDAYHSLIPRAPGFKERHKIYTLYHYLNHYNLFGGGYYNSAYAILSDLVGK</sequence>
<keyword evidence="5" id="KW-1185">Reference proteome</keyword>
<name>A0A5J4YKK4_PORPP</name>
<dbReference type="GO" id="GO:0016301">
    <property type="term" value="F:kinase activity"/>
    <property type="evidence" value="ECO:0007669"/>
    <property type="project" value="UniProtKB-UniRule"/>
</dbReference>
<accession>A0A5J4YKK4</accession>
<dbReference type="AlphaFoldDB" id="A0A5J4YKK4"/>
<organism evidence="4 5">
    <name type="scientific">Porphyridium purpureum</name>
    <name type="common">Red alga</name>
    <name type="synonym">Porphyridium cruentum</name>
    <dbReference type="NCBI Taxonomy" id="35688"/>
    <lineage>
        <taxon>Eukaryota</taxon>
        <taxon>Rhodophyta</taxon>
        <taxon>Bangiophyceae</taxon>
        <taxon>Porphyridiales</taxon>
        <taxon>Porphyridiaceae</taxon>
        <taxon>Porphyridium</taxon>
    </lineage>
</organism>
<dbReference type="GO" id="GO:0102193">
    <property type="term" value="F:protein-ribulosamine 3-kinase activity"/>
    <property type="evidence" value="ECO:0007669"/>
    <property type="project" value="UniProtKB-EC"/>
</dbReference>
<dbReference type="InterPro" id="IPR011009">
    <property type="entry name" value="Kinase-like_dom_sf"/>
</dbReference>